<accession>A0A2S4PJ46</accession>
<dbReference type="PANTHER" id="PTHR10151">
    <property type="entry name" value="ECTONUCLEOTIDE PYROPHOSPHATASE/PHOSPHODIESTERASE"/>
    <property type="match status" value="1"/>
</dbReference>
<keyword evidence="2" id="KW-0812">Transmembrane</keyword>
<evidence type="ECO:0000313" key="3">
    <source>
        <dbReference type="EMBL" id="POS82045.1"/>
    </source>
</evidence>
<dbReference type="PANTHER" id="PTHR10151:SF120">
    <property type="entry name" value="BIS(5'-ADENOSYL)-TRIPHOSPHATASE"/>
    <property type="match status" value="1"/>
</dbReference>
<dbReference type="GO" id="GO:0009141">
    <property type="term" value="P:nucleoside triphosphate metabolic process"/>
    <property type="evidence" value="ECO:0007669"/>
    <property type="project" value="TreeGrafter"/>
</dbReference>
<sequence>MIVRRDQKNEMEDDLASVEGRISHEIQAHDYDTIRHEEELEQLLMQNSQDDNSTSVLTQKDLNTLFPRNKLNLHQDELIEKEILKNEKNRHRNKRKEFLDAGQNSEEEVELLFEIEEGVLTDSSNGAVEKRKHSHRKRFNLNQSKSTTTIWQTKYFISCLVTIGLFTFLLLTLKLKLKSKGPQLITKMKSNGTTLFAPTTILISLDGFRPDFLNRGITPRLNAMRDEGFAPAYMLPSFPSVTFPNHYTLVTGLYPESHGIVSNLFWDDDLKEKFYYTEPDAMNKKWWGGEPIWVTAEKQGVKTAVHMWPGSEAHIMDIEPTYLDKFNYKTTIKEKTDRVLELLDKGASQDCSDQVSRPQLIAAYVPHVDIDGHFYGPNTTEIRSTISDADNMLNEIYLGLERRNLTDIVNIVVVSDHGMATTDIDRMIQLDDLLD</sequence>
<reference evidence="3 4" key="1">
    <citation type="submission" date="2017-10" db="EMBL/GenBank/DDBJ databases">
        <title>Development of genomic resources for the powdery mildew, Erysiphe pulchra.</title>
        <authorList>
            <person name="Wadl P.A."/>
            <person name="Mack B.M."/>
            <person name="Moore G."/>
            <person name="Beltz S.B."/>
        </authorList>
    </citation>
    <scope>NUCLEOTIDE SEQUENCE [LARGE SCALE GENOMIC DNA]</scope>
    <source>
        <strain evidence="3">Cflorida</strain>
    </source>
</reference>
<keyword evidence="2" id="KW-1133">Transmembrane helix</keyword>
<keyword evidence="4" id="KW-1185">Reference proteome</keyword>
<evidence type="ECO:0000256" key="2">
    <source>
        <dbReference type="SAM" id="Phobius"/>
    </source>
</evidence>
<organism evidence="3 4">
    <name type="scientific">Erysiphe pulchra</name>
    <dbReference type="NCBI Taxonomy" id="225359"/>
    <lineage>
        <taxon>Eukaryota</taxon>
        <taxon>Fungi</taxon>
        <taxon>Dikarya</taxon>
        <taxon>Ascomycota</taxon>
        <taxon>Pezizomycotina</taxon>
        <taxon>Leotiomycetes</taxon>
        <taxon>Erysiphales</taxon>
        <taxon>Erysiphaceae</taxon>
        <taxon>Erysiphe</taxon>
    </lineage>
</organism>
<proteinExistence type="predicted"/>
<dbReference type="InterPro" id="IPR017850">
    <property type="entry name" value="Alkaline_phosphatase_core_sf"/>
</dbReference>
<gene>
    <name evidence="3" type="ORF">EPUL_006724</name>
</gene>
<name>A0A2S4PJ46_9PEZI</name>
<keyword evidence="2" id="KW-0472">Membrane</keyword>
<evidence type="ECO:0000256" key="1">
    <source>
        <dbReference type="SAM" id="Coils"/>
    </source>
</evidence>
<dbReference type="Gene3D" id="3.30.1360.180">
    <property type="match status" value="1"/>
</dbReference>
<dbReference type="CDD" id="cd16018">
    <property type="entry name" value="Enpp"/>
    <property type="match status" value="1"/>
</dbReference>
<keyword evidence="1" id="KW-0175">Coiled coil</keyword>
<dbReference type="InterPro" id="IPR002591">
    <property type="entry name" value="Phosphodiest/P_Trfase"/>
</dbReference>
<feature type="transmembrane region" description="Helical" evidence="2">
    <location>
        <begin position="155"/>
        <end position="173"/>
    </location>
</feature>
<protein>
    <submittedName>
        <fullName evidence="3">Uncharacterized protein</fullName>
    </submittedName>
</protein>
<dbReference type="GO" id="GO:0017111">
    <property type="term" value="F:ribonucleoside triphosphate phosphatase activity"/>
    <property type="evidence" value="ECO:0007669"/>
    <property type="project" value="TreeGrafter"/>
</dbReference>
<feature type="coiled-coil region" evidence="1">
    <location>
        <begin position="74"/>
        <end position="101"/>
    </location>
</feature>
<evidence type="ECO:0000313" key="4">
    <source>
        <dbReference type="Proteomes" id="UP000237438"/>
    </source>
</evidence>
<dbReference type="EMBL" id="PEDP01004704">
    <property type="protein sequence ID" value="POS82045.1"/>
    <property type="molecule type" value="Genomic_DNA"/>
</dbReference>
<dbReference type="AlphaFoldDB" id="A0A2S4PJ46"/>
<dbReference type="GO" id="GO:0047429">
    <property type="term" value="F:nucleoside triphosphate diphosphatase activity"/>
    <property type="evidence" value="ECO:0007669"/>
    <property type="project" value="TreeGrafter"/>
</dbReference>
<dbReference type="OrthoDB" id="415411at2759"/>
<dbReference type="Proteomes" id="UP000237438">
    <property type="component" value="Unassembled WGS sequence"/>
</dbReference>
<dbReference type="SUPFAM" id="SSF53649">
    <property type="entry name" value="Alkaline phosphatase-like"/>
    <property type="match status" value="1"/>
</dbReference>
<dbReference type="Gene3D" id="3.40.720.10">
    <property type="entry name" value="Alkaline Phosphatase, subunit A"/>
    <property type="match status" value="1"/>
</dbReference>
<feature type="non-terminal residue" evidence="3">
    <location>
        <position position="435"/>
    </location>
</feature>
<comment type="caution">
    <text evidence="3">The sequence shown here is derived from an EMBL/GenBank/DDBJ whole genome shotgun (WGS) entry which is preliminary data.</text>
</comment>
<dbReference type="STRING" id="225359.A0A2S4PJ46"/>
<dbReference type="Pfam" id="PF01663">
    <property type="entry name" value="Phosphodiest"/>
    <property type="match status" value="1"/>
</dbReference>